<organism evidence="2 3">
    <name type="scientific">Prorocentrum cordatum</name>
    <dbReference type="NCBI Taxonomy" id="2364126"/>
    <lineage>
        <taxon>Eukaryota</taxon>
        <taxon>Sar</taxon>
        <taxon>Alveolata</taxon>
        <taxon>Dinophyceae</taxon>
        <taxon>Prorocentrales</taxon>
        <taxon>Prorocentraceae</taxon>
        <taxon>Prorocentrum</taxon>
    </lineage>
</organism>
<keyword evidence="3" id="KW-1185">Reference proteome</keyword>
<reference evidence="2" key="1">
    <citation type="submission" date="2023-10" db="EMBL/GenBank/DDBJ databases">
        <authorList>
            <person name="Chen Y."/>
            <person name="Shah S."/>
            <person name="Dougan E. K."/>
            <person name="Thang M."/>
            <person name="Chan C."/>
        </authorList>
    </citation>
    <scope>NUCLEOTIDE SEQUENCE [LARGE SCALE GENOMIC DNA]</scope>
</reference>
<accession>A0ABN9RQ32</accession>
<comment type="caution">
    <text evidence="2">The sequence shown here is derived from an EMBL/GenBank/DDBJ whole genome shotgun (WGS) entry which is preliminary data.</text>
</comment>
<dbReference type="EMBL" id="CAUYUJ010006891">
    <property type="protein sequence ID" value="CAK0818961.1"/>
    <property type="molecule type" value="Genomic_DNA"/>
</dbReference>
<evidence type="ECO:0000256" key="1">
    <source>
        <dbReference type="SAM" id="MobiDB-lite"/>
    </source>
</evidence>
<protein>
    <submittedName>
        <fullName evidence="2">Uncharacterized protein</fullName>
    </submittedName>
</protein>
<feature type="compositionally biased region" description="Pro residues" evidence="1">
    <location>
        <begin position="90"/>
        <end position="99"/>
    </location>
</feature>
<feature type="compositionally biased region" description="Low complexity" evidence="1">
    <location>
        <begin position="49"/>
        <end position="89"/>
    </location>
</feature>
<proteinExistence type="predicted"/>
<evidence type="ECO:0000313" key="3">
    <source>
        <dbReference type="Proteomes" id="UP001189429"/>
    </source>
</evidence>
<evidence type="ECO:0000313" key="2">
    <source>
        <dbReference type="EMBL" id="CAK0818961.1"/>
    </source>
</evidence>
<gene>
    <name evidence="2" type="ORF">PCOR1329_LOCUS21071</name>
</gene>
<dbReference type="Proteomes" id="UP001189429">
    <property type="component" value="Unassembled WGS sequence"/>
</dbReference>
<sequence>MQGTPHKPRCECGCVPSVPSLFEMAELRKEARRLRREQAAMVSPPPVPEGASGALSAAPPPQLLEEAALAGPRGVGAPPAPAGAPGEPSAAPPPQPPEEAAPAGPRAGRKSERTPAVGRPTMGESFDRDFTPGGGLALAGAVQDPREDHHRRHESPRAASDPSQEQRASGTELRVKQVMMELGLRGSVGGSQIAVAGVGRGDRSGTHHAPETT</sequence>
<name>A0ABN9RQ32_9DINO</name>
<feature type="region of interest" description="Disordered" evidence="1">
    <location>
        <begin position="33"/>
        <end position="173"/>
    </location>
</feature>